<proteinExistence type="predicted"/>
<evidence type="ECO:0000256" key="1">
    <source>
        <dbReference type="SAM" id="MobiDB-lite"/>
    </source>
</evidence>
<feature type="region of interest" description="Disordered" evidence="1">
    <location>
        <begin position="215"/>
        <end position="250"/>
    </location>
</feature>
<name>A0A0C9Z1I2_9AGAM</name>
<dbReference type="OrthoDB" id="2130433at2759"/>
<organism evidence="2 3">
    <name type="scientific">Pisolithus microcarpus 441</name>
    <dbReference type="NCBI Taxonomy" id="765257"/>
    <lineage>
        <taxon>Eukaryota</taxon>
        <taxon>Fungi</taxon>
        <taxon>Dikarya</taxon>
        <taxon>Basidiomycota</taxon>
        <taxon>Agaricomycotina</taxon>
        <taxon>Agaricomycetes</taxon>
        <taxon>Agaricomycetidae</taxon>
        <taxon>Boletales</taxon>
        <taxon>Sclerodermatineae</taxon>
        <taxon>Pisolithaceae</taxon>
        <taxon>Pisolithus</taxon>
    </lineage>
</organism>
<dbReference type="EMBL" id="KN833865">
    <property type="protein sequence ID" value="KIK16172.1"/>
    <property type="molecule type" value="Genomic_DNA"/>
</dbReference>
<accession>A0A0C9Z1I2</accession>
<keyword evidence="3" id="KW-1185">Reference proteome</keyword>
<gene>
    <name evidence="2" type="ORF">PISMIDRAFT_276021</name>
</gene>
<evidence type="ECO:0000313" key="3">
    <source>
        <dbReference type="Proteomes" id="UP000054018"/>
    </source>
</evidence>
<evidence type="ECO:0008006" key="4">
    <source>
        <dbReference type="Google" id="ProtNLM"/>
    </source>
</evidence>
<protein>
    <recommendedName>
        <fullName evidence="4">G domain-containing protein</fullName>
    </recommendedName>
</protein>
<dbReference type="HOGENOM" id="CLU_1111746_0_0_1"/>
<dbReference type="AlphaFoldDB" id="A0A0C9Z1I2"/>
<reference evidence="2 3" key="1">
    <citation type="submission" date="2014-04" db="EMBL/GenBank/DDBJ databases">
        <authorList>
            <consortium name="DOE Joint Genome Institute"/>
            <person name="Kuo A."/>
            <person name="Kohler A."/>
            <person name="Costa M.D."/>
            <person name="Nagy L.G."/>
            <person name="Floudas D."/>
            <person name="Copeland A."/>
            <person name="Barry K.W."/>
            <person name="Cichocki N."/>
            <person name="Veneault-Fourrey C."/>
            <person name="LaButti K."/>
            <person name="Lindquist E.A."/>
            <person name="Lipzen A."/>
            <person name="Lundell T."/>
            <person name="Morin E."/>
            <person name="Murat C."/>
            <person name="Sun H."/>
            <person name="Tunlid A."/>
            <person name="Henrissat B."/>
            <person name="Grigoriev I.V."/>
            <person name="Hibbett D.S."/>
            <person name="Martin F."/>
            <person name="Nordberg H.P."/>
            <person name="Cantor M.N."/>
            <person name="Hua S.X."/>
        </authorList>
    </citation>
    <scope>NUCLEOTIDE SEQUENCE [LARGE SCALE GENOMIC DNA]</scope>
    <source>
        <strain evidence="2 3">441</strain>
    </source>
</reference>
<evidence type="ECO:0000313" key="2">
    <source>
        <dbReference type="EMBL" id="KIK16172.1"/>
    </source>
</evidence>
<dbReference type="Proteomes" id="UP000054018">
    <property type="component" value="Unassembled WGS sequence"/>
</dbReference>
<sequence>MVPNPQLCRMFSASLYERYSSFTASLYPRIMGSVGFGRSNFIDKLAELEGARAPHGVGSHTWDIRDIAVKLHDHCEHVFVDTPGFENSVRPAIQVFHTIVDWLGRNSAEHQGAIESMSNSGRLEFQCGTSVQVVPVSIVRHPWARTTHDQDCWASREWGWWEHGPDNEPVTYPASDRIIVSCDQIGIVGQLWGPIVIGRPGSLFVTFSRECTHSSSRRSRVRKSSQTGPRSRMPHSPHDPCSRAESGRIP</sequence>
<reference evidence="3" key="2">
    <citation type="submission" date="2015-01" db="EMBL/GenBank/DDBJ databases">
        <title>Evolutionary Origins and Diversification of the Mycorrhizal Mutualists.</title>
        <authorList>
            <consortium name="DOE Joint Genome Institute"/>
            <consortium name="Mycorrhizal Genomics Consortium"/>
            <person name="Kohler A."/>
            <person name="Kuo A."/>
            <person name="Nagy L.G."/>
            <person name="Floudas D."/>
            <person name="Copeland A."/>
            <person name="Barry K.W."/>
            <person name="Cichocki N."/>
            <person name="Veneault-Fourrey C."/>
            <person name="LaButti K."/>
            <person name="Lindquist E.A."/>
            <person name="Lipzen A."/>
            <person name="Lundell T."/>
            <person name="Morin E."/>
            <person name="Murat C."/>
            <person name="Riley R."/>
            <person name="Ohm R."/>
            <person name="Sun H."/>
            <person name="Tunlid A."/>
            <person name="Henrissat B."/>
            <person name="Grigoriev I.V."/>
            <person name="Hibbett D.S."/>
            <person name="Martin F."/>
        </authorList>
    </citation>
    <scope>NUCLEOTIDE SEQUENCE [LARGE SCALE GENOMIC DNA]</scope>
    <source>
        <strain evidence="3">441</strain>
    </source>
</reference>
<feature type="compositionally biased region" description="Basic and acidic residues" evidence="1">
    <location>
        <begin position="236"/>
        <end position="250"/>
    </location>
</feature>